<evidence type="ECO:0000313" key="3">
    <source>
        <dbReference type="EMBL" id="MCP9610802.1"/>
    </source>
</evidence>
<name>A0ABT1MDU7_9BACT</name>
<keyword evidence="4" id="KW-1185">Reference proteome</keyword>
<dbReference type="InterPro" id="IPR018760">
    <property type="entry name" value="DUF2326"/>
</dbReference>
<accession>A0ABT1MDU7</accession>
<comment type="caution">
    <text evidence="3">The sequence shown here is derived from an EMBL/GenBank/DDBJ whole genome shotgun (WGS) entry which is preliminary data.</text>
</comment>
<dbReference type="Proteomes" id="UP001205603">
    <property type="component" value="Unassembled WGS sequence"/>
</dbReference>
<evidence type="ECO:0000259" key="2">
    <source>
        <dbReference type="Pfam" id="PF10088"/>
    </source>
</evidence>
<gene>
    <name evidence="3" type="ORF">NMU02_01675</name>
</gene>
<dbReference type="RefSeq" id="WP_255025382.1">
    <property type="nucleotide sequence ID" value="NZ_JANDHW010000001.1"/>
</dbReference>
<dbReference type="SUPFAM" id="SSF52540">
    <property type="entry name" value="P-loop containing nucleoside triphosphate hydrolases"/>
    <property type="match status" value="1"/>
</dbReference>
<sequence>MFLKSLIISTTTKVIREISFHKGINLIVDESEEQITGNNVGKTTVLRLIDFCLGGDAKDIYIDPENKKTEYLLVKDYLIKNKIIITLTLGHSIERDNEDVVIKRNFLSKPRKEIIREINGEFVTKEDFEDKLSELLLPDLQKDKPTFRQVISHNIRYSDLRISNTLKTLDSYTSDAEYETLYLHLFGCNFTSGNDRQQILEKIKAENTYKKRLEKNQSRNEYEVLLEWIDSQIEALNKKKSSLNINEDFESDINSLNEVKYSVNSVSSEIASLNLRKNIILDAKQDFESQKSDIDTQVLGTIYEQAASLIPNLQRKFEELVAYHNQMLVQKIKFITQDLPLIENKIQEKNKELTSLIYKEQILSEKIMQSDTFEELENIIQDLNDLFKKKGEYENIINQISEVDTNIKKLNTELKEIDEQLFSPDFESIVRNQLKKFNKFFGEISNQLYGEQYAITYNIITNRQGQKIYKFSSFNVNHSSGKKQGEISCFDIAYTLFADEEKVSCLHFLLNDKKELVHDNQLKRIAEIVNNNDIQFVASILRDKLPAELNKEEYFAVKLSQDDKLFRIENQ</sequence>
<feature type="coiled-coil region" evidence="1">
    <location>
        <begin position="393"/>
        <end position="420"/>
    </location>
</feature>
<organism evidence="3 4">
    <name type="scientific">Coprobacter tertius</name>
    <dbReference type="NCBI Taxonomy" id="2944915"/>
    <lineage>
        <taxon>Bacteria</taxon>
        <taxon>Pseudomonadati</taxon>
        <taxon>Bacteroidota</taxon>
        <taxon>Bacteroidia</taxon>
        <taxon>Bacteroidales</taxon>
        <taxon>Barnesiellaceae</taxon>
        <taxon>Coprobacter</taxon>
    </lineage>
</organism>
<dbReference type="Pfam" id="PF10088">
    <property type="entry name" value="DUF2326"/>
    <property type="match status" value="1"/>
</dbReference>
<dbReference type="Gene3D" id="3.40.50.300">
    <property type="entry name" value="P-loop containing nucleotide triphosphate hydrolases"/>
    <property type="match status" value="1"/>
</dbReference>
<dbReference type="InterPro" id="IPR027417">
    <property type="entry name" value="P-loop_NTPase"/>
</dbReference>
<dbReference type="EMBL" id="JANDHW010000001">
    <property type="protein sequence ID" value="MCP9610802.1"/>
    <property type="molecule type" value="Genomic_DNA"/>
</dbReference>
<reference evidence="3 4" key="1">
    <citation type="submission" date="2022-07" db="EMBL/GenBank/DDBJ databases">
        <title>Fecal culturing of patients with breast cancer.</title>
        <authorList>
            <person name="Teng N.M.Y."/>
            <person name="Kiu R."/>
            <person name="Evans R."/>
            <person name="Baker D.J."/>
            <person name="Zenner C."/>
            <person name="Robinson S.D."/>
            <person name="Hall L.J."/>
        </authorList>
    </citation>
    <scope>NUCLEOTIDE SEQUENCE [LARGE SCALE GENOMIC DNA]</scope>
    <source>
        <strain evidence="3 4">LH1063</strain>
    </source>
</reference>
<feature type="domain" description="DUF2326" evidence="2">
    <location>
        <begin position="444"/>
        <end position="569"/>
    </location>
</feature>
<evidence type="ECO:0000313" key="4">
    <source>
        <dbReference type="Proteomes" id="UP001205603"/>
    </source>
</evidence>
<proteinExistence type="predicted"/>
<keyword evidence="1" id="KW-0175">Coiled coil</keyword>
<evidence type="ECO:0000256" key="1">
    <source>
        <dbReference type="SAM" id="Coils"/>
    </source>
</evidence>
<protein>
    <submittedName>
        <fullName evidence="3">DUF2326 domain-containing protein</fullName>
    </submittedName>
</protein>